<dbReference type="EMBL" id="JAUFRC010000001">
    <property type="protein sequence ID" value="MDN3711925.1"/>
    <property type="molecule type" value="Genomic_DNA"/>
</dbReference>
<dbReference type="InterPro" id="IPR036388">
    <property type="entry name" value="WH-like_DNA-bd_sf"/>
</dbReference>
<organism evidence="2 3">
    <name type="scientific">Paracoccus cavernae</name>
    <dbReference type="NCBI Taxonomy" id="1571207"/>
    <lineage>
        <taxon>Bacteria</taxon>
        <taxon>Pseudomonadati</taxon>
        <taxon>Pseudomonadota</taxon>
        <taxon>Alphaproteobacteria</taxon>
        <taxon>Rhodobacterales</taxon>
        <taxon>Paracoccaceae</taxon>
        <taxon>Paracoccus</taxon>
    </lineage>
</organism>
<sequence>MNKTLIPENMTVARLLTQKEVAEILGVSEKWIERDRWVERRIPFTKIGRSVRYRAADLNAYIDANTQIFD</sequence>
<accession>A0ABT8D919</accession>
<dbReference type="Pfam" id="PF12728">
    <property type="entry name" value="HTH_17"/>
    <property type="match status" value="1"/>
</dbReference>
<evidence type="ECO:0000313" key="3">
    <source>
        <dbReference type="Proteomes" id="UP001243846"/>
    </source>
</evidence>
<keyword evidence="3" id="KW-1185">Reference proteome</keyword>
<dbReference type="InterPro" id="IPR009061">
    <property type="entry name" value="DNA-bd_dom_put_sf"/>
</dbReference>
<feature type="domain" description="Helix-turn-helix" evidence="1">
    <location>
        <begin position="15"/>
        <end position="65"/>
    </location>
</feature>
<proteinExistence type="predicted"/>
<dbReference type="InterPro" id="IPR010093">
    <property type="entry name" value="SinI_DNA-bd"/>
</dbReference>
<dbReference type="SUPFAM" id="SSF46955">
    <property type="entry name" value="Putative DNA-binding domain"/>
    <property type="match status" value="1"/>
</dbReference>
<dbReference type="InterPro" id="IPR041657">
    <property type="entry name" value="HTH_17"/>
</dbReference>
<dbReference type="Gene3D" id="1.10.10.10">
    <property type="entry name" value="Winged helix-like DNA-binding domain superfamily/Winged helix DNA-binding domain"/>
    <property type="match status" value="1"/>
</dbReference>
<evidence type="ECO:0000259" key="1">
    <source>
        <dbReference type="Pfam" id="PF12728"/>
    </source>
</evidence>
<gene>
    <name evidence="2" type="ORF">QWZ10_09015</name>
</gene>
<dbReference type="Proteomes" id="UP001243846">
    <property type="component" value="Unassembled WGS sequence"/>
</dbReference>
<protein>
    <submittedName>
        <fullName evidence="2">Helix-turn-helix domain-containing protein</fullName>
    </submittedName>
</protein>
<name>A0ABT8D919_9RHOB</name>
<comment type="caution">
    <text evidence="2">The sequence shown here is derived from an EMBL/GenBank/DDBJ whole genome shotgun (WGS) entry which is preliminary data.</text>
</comment>
<dbReference type="NCBIfam" id="TIGR01764">
    <property type="entry name" value="excise"/>
    <property type="match status" value="1"/>
</dbReference>
<evidence type="ECO:0000313" key="2">
    <source>
        <dbReference type="EMBL" id="MDN3711925.1"/>
    </source>
</evidence>
<reference evidence="3" key="1">
    <citation type="journal article" date="2019" name="Int. J. Syst. Evol. Microbiol.">
        <title>The Global Catalogue of Microorganisms (GCM) 10K type strain sequencing project: providing services to taxonomists for standard genome sequencing and annotation.</title>
        <authorList>
            <consortium name="The Broad Institute Genomics Platform"/>
            <consortium name="The Broad Institute Genome Sequencing Center for Infectious Disease"/>
            <person name="Wu L."/>
            <person name="Ma J."/>
        </authorList>
    </citation>
    <scope>NUCLEOTIDE SEQUENCE [LARGE SCALE GENOMIC DNA]</scope>
    <source>
        <strain evidence="3">CECT 8482</strain>
    </source>
</reference>